<gene>
    <name evidence="1" type="ORF">EVAR_48535_1</name>
</gene>
<reference evidence="1 2" key="1">
    <citation type="journal article" date="2019" name="Commun. Biol.">
        <title>The bagworm genome reveals a unique fibroin gene that provides high tensile strength.</title>
        <authorList>
            <person name="Kono N."/>
            <person name="Nakamura H."/>
            <person name="Ohtoshi R."/>
            <person name="Tomita M."/>
            <person name="Numata K."/>
            <person name="Arakawa K."/>
        </authorList>
    </citation>
    <scope>NUCLEOTIDE SEQUENCE [LARGE SCALE GENOMIC DNA]</scope>
</reference>
<keyword evidence="2" id="KW-1185">Reference proteome</keyword>
<evidence type="ECO:0000313" key="2">
    <source>
        <dbReference type="Proteomes" id="UP000299102"/>
    </source>
</evidence>
<dbReference type="Proteomes" id="UP000299102">
    <property type="component" value="Unassembled WGS sequence"/>
</dbReference>
<accession>A0A4C1YAX4</accession>
<organism evidence="1 2">
    <name type="scientific">Eumeta variegata</name>
    <name type="common">Bagworm moth</name>
    <name type="synonym">Eumeta japonica</name>
    <dbReference type="NCBI Taxonomy" id="151549"/>
    <lineage>
        <taxon>Eukaryota</taxon>
        <taxon>Metazoa</taxon>
        <taxon>Ecdysozoa</taxon>
        <taxon>Arthropoda</taxon>
        <taxon>Hexapoda</taxon>
        <taxon>Insecta</taxon>
        <taxon>Pterygota</taxon>
        <taxon>Neoptera</taxon>
        <taxon>Endopterygota</taxon>
        <taxon>Lepidoptera</taxon>
        <taxon>Glossata</taxon>
        <taxon>Ditrysia</taxon>
        <taxon>Tineoidea</taxon>
        <taxon>Psychidae</taxon>
        <taxon>Oiketicinae</taxon>
        <taxon>Eumeta</taxon>
    </lineage>
</organism>
<proteinExistence type="predicted"/>
<evidence type="ECO:0000313" key="1">
    <source>
        <dbReference type="EMBL" id="GBP72042.1"/>
    </source>
</evidence>
<dbReference type="EMBL" id="BGZK01001131">
    <property type="protein sequence ID" value="GBP72042.1"/>
    <property type="molecule type" value="Genomic_DNA"/>
</dbReference>
<sequence length="120" mass="13544">MRNNTEMRIETSEARALKKRESITARRRLLSEINNVTVHGRPPRTTSGRLALQPSLHLGSLGEYNLTCKLNNDDGISVPPSDRGPRACALNVLMEETELVTGRRIEIAPNRIESRDRNRN</sequence>
<name>A0A4C1YAX4_EUMVA</name>
<comment type="caution">
    <text evidence="1">The sequence shown here is derived from an EMBL/GenBank/DDBJ whole genome shotgun (WGS) entry which is preliminary data.</text>
</comment>
<protein>
    <submittedName>
        <fullName evidence="1">Uncharacterized protein</fullName>
    </submittedName>
</protein>
<dbReference type="AlphaFoldDB" id="A0A4C1YAX4"/>